<dbReference type="Proteomes" id="UP000823775">
    <property type="component" value="Unassembled WGS sequence"/>
</dbReference>
<protein>
    <submittedName>
        <fullName evidence="2">Uncharacterized protein</fullName>
    </submittedName>
</protein>
<name>A0ABS8VZJ9_DATST</name>
<sequence>MMEMREGAAVGGGFGSRRKKDREWPESMETAREVFVRFWFRNRGKRRAGGFPLFGGGVWPKMAGDRRGIGRGVVRRVWLRKMKNGRMK</sequence>
<dbReference type="EMBL" id="JACEIK010006279">
    <property type="protein sequence ID" value="MCE2055417.1"/>
    <property type="molecule type" value="Genomic_DNA"/>
</dbReference>
<comment type="caution">
    <text evidence="2">The sequence shown here is derived from an EMBL/GenBank/DDBJ whole genome shotgun (WGS) entry which is preliminary data.</text>
</comment>
<accession>A0ABS8VZJ9</accession>
<feature type="region of interest" description="Disordered" evidence="1">
    <location>
        <begin position="1"/>
        <end position="27"/>
    </location>
</feature>
<evidence type="ECO:0000313" key="2">
    <source>
        <dbReference type="EMBL" id="MCE2055417.1"/>
    </source>
</evidence>
<evidence type="ECO:0000256" key="1">
    <source>
        <dbReference type="SAM" id="MobiDB-lite"/>
    </source>
</evidence>
<gene>
    <name evidence="2" type="ORF">HAX54_042543</name>
</gene>
<reference evidence="2 3" key="1">
    <citation type="journal article" date="2021" name="BMC Genomics">
        <title>Datura genome reveals duplications of psychoactive alkaloid biosynthetic genes and high mutation rate following tissue culture.</title>
        <authorList>
            <person name="Rajewski A."/>
            <person name="Carter-House D."/>
            <person name="Stajich J."/>
            <person name="Litt A."/>
        </authorList>
    </citation>
    <scope>NUCLEOTIDE SEQUENCE [LARGE SCALE GENOMIC DNA]</scope>
    <source>
        <strain evidence="2">AR-01</strain>
    </source>
</reference>
<proteinExistence type="predicted"/>
<evidence type="ECO:0000313" key="3">
    <source>
        <dbReference type="Proteomes" id="UP000823775"/>
    </source>
</evidence>
<keyword evidence="3" id="KW-1185">Reference proteome</keyword>
<organism evidence="2 3">
    <name type="scientific">Datura stramonium</name>
    <name type="common">Jimsonweed</name>
    <name type="synonym">Common thornapple</name>
    <dbReference type="NCBI Taxonomy" id="4076"/>
    <lineage>
        <taxon>Eukaryota</taxon>
        <taxon>Viridiplantae</taxon>
        <taxon>Streptophyta</taxon>
        <taxon>Embryophyta</taxon>
        <taxon>Tracheophyta</taxon>
        <taxon>Spermatophyta</taxon>
        <taxon>Magnoliopsida</taxon>
        <taxon>eudicotyledons</taxon>
        <taxon>Gunneridae</taxon>
        <taxon>Pentapetalae</taxon>
        <taxon>asterids</taxon>
        <taxon>lamiids</taxon>
        <taxon>Solanales</taxon>
        <taxon>Solanaceae</taxon>
        <taxon>Solanoideae</taxon>
        <taxon>Datureae</taxon>
        <taxon>Datura</taxon>
    </lineage>
</organism>